<feature type="compositionally biased region" description="Low complexity" evidence="1">
    <location>
        <begin position="195"/>
        <end position="205"/>
    </location>
</feature>
<dbReference type="EMBL" id="JAWWNJ010000126">
    <property type="protein sequence ID" value="KAK6988043.1"/>
    <property type="molecule type" value="Genomic_DNA"/>
</dbReference>
<dbReference type="Proteomes" id="UP001362999">
    <property type="component" value="Unassembled WGS sequence"/>
</dbReference>
<feature type="compositionally biased region" description="Polar residues" evidence="1">
    <location>
        <begin position="291"/>
        <end position="300"/>
    </location>
</feature>
<accession>A0AAV9ZND4</accession>
<evidence type="ECO:0000256" key="1">
    <source>
        <dbReference type="SAM" id="MobiDB-lite"/>
    </source>
</evidence>
<sequence length="503" mass="54709">MSTLRINAAHLPSHSHSDGVGSLNTCQRLKAFSSPMIYTDDASQIEYEGRLFPEEGQLERTSSGRQGYCGCPSTWAIEPIFMNLKDFNWHLWPARAAAATGRVRDSSRKRHPAAKLRATWRWRWEKRCANKQGQAAGSCRNALPRPLTTKHSVLAVCGLALPESPSLPTSVSTNAIDARFINVSTGTTASAPGFASRSAPAGSESPSPPFPLVNTDLKARRQPTPTPPCPGVAFDHLRPTPRQTTSSFPTPRSTDRIPAGAHPVVNATSHNDTSTPADFALPHPLRPPPAQHTSFPHGSNSAAPPRPPPPTPSTPPANLHKRIPAARARPASPSRYHSRPRRLRSSLLPLLPFPTLLSILQYVDSPPHHIRWKLTPLSPRLPTPHPADADSWRSPVPERIDTANDRAPPRLFPRSSYVLEAPRSTPSKSPPRPAQASLASLESIKNGENHANLEISRPTYLPVPTLSPPARVKIPNPMAAGMTRHLLVPAPDVDHPYPAPSRN</sequence>
<keyword evidence="3" id="KW-1185">Reference proteome</keyword>
<evidence type="ECO:0000313" key="2">
    <source>
        <dbReference type="EMBL" id="KAK6988043.1"/>
    </source>
</evidence>
<proteinExistence type="predicted"/>
<feature type="compositionally biased region" description="Low complexity" evidence="1">
    <location>
        <begin position="325"/>
        <end position="335"/>
    </location>
</feature>
<name>A0AAV9ZND4_9AGAR</name>
<feature type="region of interest" description="Disordered" evidence="1">
    <location>
        <begin position="189"/>
        <end position="341"/>
    </location>
</feature>
<feature type="compositionally biased region" description="Polar residues" evidence="1">
    <location>
        <begin position="266"/>
        <end position="276"/>
    </location>
</feature>
<organism evidence="2 3">
    <name type="scientific">Favolaschia claudopus</name>
    <dbReference type="NCBI Taxonomy" id="2862362"/>
    <lineage>
        <taxon>Eukaryota</taxon>
        <taxon>Fungi</taxon>
        <taxon>Dikarya</taxon>
        <taxon>Basidiomycota</taxon>
        <taxon>Agaricomycotina</taxon>
        <taxon>Agaricomycetes</taxon>
        <taxon>Agaricomycetidae</taxon>
        <taxon>Agaricales</taxon>
        <taxon>Marasmiineae</taxon>
        <taxon>Mycenaceae</taxon>
        <taxon>Favolaschia</taxon>
    </lineage>
</organism>
<feature type="region of interest" description="Disordered" evidence="1">
    <location>
        <begin position="400"/>
        <end position="435"/>
    </location>
</feature>
<protein>
    <submittedName>
        <fullName evidence="2">Uncharacterized protein</fullName>
    </submittedName>
</protein>
<feature type="compositionally biased region" description="Pro residues" evidence="1">
    <location>
        <begin position="304"/>
        <end position="315"/>
    </location>
</feature>
<feature type="compositionally biased region" description="Polar residues" evidence="1">
    <location>
        <begin position="241"/>
        <end position="252"/>
    </location>
</feature>
<evidence type="ECO:0000313" key="3">
    <source>
        <dbReference type="Proteomes" id="UP001362999"/>
    </source>
</evidence>
<reference evidence="2 3" key="1">
    <citation type="journal article" date="2024" name="J Genomics">
        <title>Draft genome sequencing and assembly of Favolaschia claudopus CIRM-BRFM 2984 isolated from oak limbs.</title>
        <authorList>
            <person name="Navarro D."/>
            <person name="Drula E."/>
            <person name="Chaduli D."/>
            <person name="Cazenave R."/>
            <person name="Ahrendt S."/>
            <person name="Wang J."/>
            <person name="Lipzen A."/>
            <person name="Daum C."/>
            <person name="Barry K."/>
            <person name="Grigoriev I.V."/>
            <person name="Favel A."/>
            <person name="Rosso M.N."/>
            <person name="Martin F."/>
        </authorList>
    </citation>
    <scope>NUCLEOTIDE SEQUENCE [LARGE SCALE GENOMIC DNA]</scope>
    <source>
        <strain evidence="2 3">CIRM-BRFM 2984</strain>
    </source>
</reference>
<comment type="caution">
    <text evidence="2">The sequence shown here is derived from an EMBL/GenBank/DDBJ whole genome shotgun (WGS) entry which is preliminary data.</text>
</comment>
<dbReference type="AlphaFoldDB" id="A0AAV9ZND4"/>
<gene>
    <name evidence="2" type="ORF">R3P38DRAFT_3445492</name>
</gene>